<protein>
    <recommendedName>
        <fullName evidence="3">Lipoprotein</fullName>
    </recommendedName>
</protein>
<dbReference type="STRING" id="34061.B0189_09875"/>
<reference evidence="2" key="1">
    <citation type="submission" date="2017-01" db="EMBL/GenBank/DDBJ databases">
        <authorList>
            <person name="Varghese N."/>
            <person name="Submissions S."/>
        </authorList>
    </citation>
    <scope>NUCLEOTIDE SEQUENCE [LARGE SCALE GENOMIC DNA]</scope>
    <source>
        <strain evidence="2">DSM 21768</strain>
    </source>
</reference>
<dbReference type="PROSITE" id="PS51257">
    <property type="entry name" value="PROKAR_LIPOPROTEIN"/>
    <property type="match status" value="1"/>
</dbReference>
<keyword evidence="2" id="KW-1185">Reference proteome</keyword>
<organism evidence="1 2">
    <name type="scientific">Moraxella cuniculi DSM 21768</name>
    <dbReference type="NCBI Taxonomy" id="1122245"/>
    <lineage>
        <taxon>Bacteria</taxon>
        <taxon>Pseudomonadati</taxon>
        <taxon>Pseudomonadota</taxon>
        <taxon>Gammaproteobacteria</taxon>
        <taxon>Moraxellales</taxon>
        <taxon>Moraxellaceae</taxon>
        <taxon>Moraxella</taxon>
    </lineage>
</organism>
<dbReference type="Proteomes" id="UP000187495">
    <property type="component" value="Unassembled WGS sequence"/>
</dbReference>
<name>A0A1N7E4M0_9GAMM</name>
<dbReference type="EMBL" id="FTNU01000003">
    <property type="protein sequence ID" value="SIR82968.1"/>
    <property type="molecule type" value="Genomic_DNA"/>
</dbReference>
<accession>A0A1N7E4M0</accession>
<evidence type="ECO:0000313" key="1">
    <source>
        <dbReference type="EMBL" id="SIR82968.1"/>
    </source>
</evidence>
<proteinExistence type="predicted"/>
<gene>
    <name evidence="1" type="ORF">SAMN02745664_10373</name>
</gene>
<sequence>MTKLIIIGDFMKILHMIALTVAVATLTGCAATKSVLAKRDNGSLDYRTAKTLDPIKLPVNQPAAEFIPLYQTPKANGALPNFVNESGKQYQLPRPPSVR</sequence>
<evidence type="ECO:0000313" key="2">
    <source>
        <dbReference type="Proteomes" id="UP000187495"/>
    </source>
</evidence>
<evidence type="ECO:0008006" key="3">
    <source>
        <dbReference type="Google" id="ProtNLM"/>
    </source>
</evidence>
<dbReference type="AlphaFoldDB" id="A0A1N7E4M0"/>